<dbReference type="PROSITE" id="PS50865">
    <property type="entry name" value="ZF_MYND_2"/>
    <property type="match status" value="1"/>
</dbReference>
<organism evidence="7 9">
    <name type="scientific">Plasmodiophora brassicae</name>
    <name type="common">Clubroot disease agent</name>
    <dbReference type="NCBI Taxonomy" id="37360"/>
    <lineage>
        <taxon>Eukaryota</taxon>
        <taxon>Sar</taxon>
        <taxon>Rhizaria</taxon>
        <taxon>Endomyxa</taxon>
        <taxon>Phytomyxea</taxon>
        <taxon>Plasmodiophorida</taxon>
        <taxon>Plasmodiophoridae</taxon>
        <taxon>Plasmodiophora</taxon>
    </lineage>
</organism>
<dbReference type="EMBL" id="OVEO01000018">
    <property type="protein sequence ID" value="SPR01671.1"/>
    <property type="molecule type" value="Genomic_DNA"/>
</dbReference>
<dbReference type="Gene3D" id="1.25.40.10">
    <property type="entry name" value="Tetratricopeptide repeat domain"/>
    <property type="match status" value="1"/>
</dbReference>
<keyword evidence="8" id="KW-0496">Mitochondrion</keyword>
<dbReference type="SUPFAM" id="SSF144232">
    <property type="entry name" value="HIT/MYND zinc finger-like"/>
    <property type="match status" value="1"/>
</dbReference>
<keyword evidence="3" id="KW-0862">Zinc</keyword>
<evidence type="ECO:0000313" key="7">
    <source>
        <dbReference type="EMBL" id="CEP01844.1"/>
    </source>
</evidence>
<dbReference type="Gene3D" id="6.10.140.2220">
    <property type="match status" value="1"/>
</dbReference>
<dbReference type="InterPro" id="IPR011990">
    <property type="entry name" value="TPR-like_helical_dom_sf"/>
</dbReference>
<feature type="domain" description="SET" evidence="5">
    <location>
        <begin position="1"/>
        <end position="231"/>
    </location>
</feature>
<accession>A0A0G4J3A9</accession>
<evidence type="ECO:0000256" key="1">
    <source>
        <dbReference type="ARBA" id="ARBA00022723"/>
    </source>
</evidence>
<dbReference type="PANTHER" id="PTHR12197:SF251">
    <property type="entry name" value="EG:BACR7C10.4 PROTEIN"/>
    <property type="match status" value="1"/>
</dbReference>
<dbReference type="InterPro" id="IPR050869">
    <property type="entry name" value="H3K4_H4K5_MeTrfase"/>
</dbReference>
<name>A0A0G4J3A9_PLABS</name>
<sequence>MTFSVQQDDAHGRYLVASQTMAPGDVVCEAVPLARTLQCDALTARCMECWRGARLQRCSVCKWARFCSRSCLKRAWPYHRRECAAIQSACVQHGATPNSFLVLLFRVISQGNAAHLDTLSDNWDLVPTSRRSEYVVLAVLLLSMLRDCAMAHDFTIDALCRAFARLHVNVFTICTGELEPVGPAVYPAPLHLINHSCSPNSVVSFDLLTGKATCRAVVDIQPGDPITISYIDVVEHNARRRNILLAQYYFLCDCKTCVYEDAERERAVALYQQCHYRYLTCLSKEDIVGAEQALSECEDASEVLLAASPAHYGLFLMKLGKMRSYLERSGASSCLQRACRLLAVAFGDHHESTREAFRLLENARDQ</sequence>
<evidence type="ECO:0000256" key="3">
    <source>
        <dbReference type="ARBA" id="ARBA00022833"/>
    </source>
</evidence>
<dbReference type="PROSITE" id="PS01360">
    <property type="entry name" value="ZF_MYND_1"/>
    <property type="match status" value="1"/>
</dbReference>
<feature type="domain" description="MYND-type" evidence="6">
    <location>
        <begin position="46"/>
        <end position="83"/>
    </location>
</feature>
<dbReference type="STRING" id="37360.A0A0G4J3A9"/>
<dbReference type="Gene3D" id="2.170.270.10">
    <property type="entry name" value="SET domain"/>
    <property type="match status" value="1"/>
</dbReference>
<dbReference type="InterPro" id="IPR001214">
    <property type="entry name" value="SET_dom"/>
</dbReference>
<keyword evidence="2 4" id="KW-0863">Zinc-finger</keyword>
<dbReference type="SUPFAM" id="SSF82199">
    <property type="entry name" value="SET domain"/>
    <property type="match status" value="1"/>
</dbReference>
<geneLocation type="mitochondrion" evidence="8"/>
<dbReference type="InterPro" id="IPR002893">
    <property type="entry name" value="Znf_MYND"/>
</dbReference>
<reference evidence="7 9" key="1">
    <citation type="submission" date="2015-02" db="EMBL/GenBank/DDBJ databases">
        <authorList>
            <person name="Chooi Y.-H."/>
        </authorList>
    </citation>
    <scope>NUCLEOTIDE SEQUENCE [LARGE SCALE GENOMIC DNA]</scope>
    <source>
        <strain evidence="7">E3</strain>
    </source>
</reference>
<evidence type="ECO:0000259" key="5">
    <source>
        <dbReference type="PROSITE" id="PS50280"/>
    </source>
</evidence>
<dbReference type="Pfam" id="PF00856">
    <property type="entry name" value="SET"/>
    <property type="match status" value="1"/>
</dbReference>
<dbReference type="AlphaFoldDB" id="A0A0G4J3A9"/>
<dbReference type="GO" id="GO:0005634">
    <property type="term" value="C:nucleus"/>
    <property type="evidence" value="ECO:0007669"/>
    <property type="project" value="TreeGrafter"/>
</dbReference>
<evidence type="ECO:0000313" key="10">
    <source>
        <dbReference type="Proteomes" id="UP000290189"/>
    </source>
</evidence>
<gene>
    <name evidence="7" type="ORF">PBRA_008786</name>
    <name evidence="8" type="ORF">PLBR_LOCUS8886</name>
</gene>
<evidence type="ECO:0008006" key="11">
    <source>
        <dbReference type="Google" id="ProtNLM"/>
    </source>
</evidence>
<dbReference type="OrthoDB" id="265717at2759"/>
<keyword evidence="1" id="KW-0479">Metal-binding</keyword>
<dbReference type="GO" id="GO:0008270">
    <property type="term" value="F:zinc ion binding"/>
    <property type="evidence" value="ECO:0007669"/>
    <property type="project" value="UniProtKB-KW"/>
</dbReference>
<dbReference type="Pfam" id="PF01753">
    <property type="entry name" value="zf-MYND"/>
    <property type="match status" value="1"/>
</dbReference>
<evidence type="ECO:0000256" key="4">
    <source>
        <dbReference type="PROSITE-ProRule" id="PRU00134"/>
    </source>
</evidence>
<protein>
    <recommendedName>
        <fullName evidence="11">MYND-type domain-containing protein</fullName>
    </recommendedName>
</protein>
<dbReference type="PANTHER" id="PTHR12197">
    <property type="entry name" value="HISTONE-LYSINE N-METHYLTRANSFERASE SMYD"/>
    <property type="match status" value="1"/>
</dbReference>
<reference evidence="8 10" key="2">
    <citation type="submission" date="2018-03" db="EMBL/GenBank/DDBJ databases">
        <authorList>
            <person name="Fogelqvist J."/>
        </authorList>
    </citation>
    <scope>NUCLEOTIDE SEQUENCE [LARGE SCALE GENOMIC DNA]</scope>
</reference>
<dbReference type="Proteomes" id="UP000039324">
    <property type="component" value="Unassembled WGS sequence"/>
</dbReference>
<dbReference type="PROSITE" id="PS50280">
    <property type="entry name" value="SET"/>
    <property type="match status" value="1"/>
</dbReference>
<evidence type="ECO:0000313" key="9">
    <source>
        <dbReference type="Proteomes" id="UP000039324"/>
    </source>
</evidence>
<dbReference type="Gene3D" id="1.10.220.160">
    <property type="match status" value="1"/>
</dbReference>
<evidence type="ECO:0000259" key="6">
    <source>
        <dbReference type="PROSITE" id="PS50865"/>
    </source>
</evidence>
<keyword evidence="9" id="KW-1185">Reference proteome</keyword>
<evidence type="ECO:0000313" key="8">
    <source>
        <dbReference type="EMBL" id="SPR01671.1"/>
    </source>
</evidence>
<proteinExistence type="predicted"/>
<evidence type="ECO:0000256" key="2">
    <source>
        <dbReference type="ARBA" id="ARBA00022771"/>
    </source>
</evidence>
<dbReference type="EMBL" id="CDSF01000119">
    <property type="protein sequence ID" value="CEP01844.1"/>
    <property type="molecule type" value="Genomic_DNA"/>
</dbReference>
<dbReference type="OMA" id="DCRNTER"/>
<dbReference type="Proteomes" id="UP000290189">
    <property type="component" value="Unassembled WGS sequence"/>
</dbReference>
<dbReference type="InterPro" id="IPR046341">
    <property type="entry name" value="SET_dom_sf"/>
</dbReference>